<dbReference type="NCBIfam" id="TIGR01229">
    <property type="entry name" value="rocF_arginase"/>
    <property type="match status" value="1"/>
</dbReference>
<proteinExistence type="inferred from homology"/>
<dbReference type="GO" id="GO:0000050">
    <property type="term" value="P:urea cycle"/>
    <property type="evidence" value="ECO:0007669"/>
    <property type="project" value="UniProtKB-UniPathway"/>
</dbReference>
<dbReference type="OrthoDB" id="9992747at2759"/>
<protein>
    <recommendedName>
        <fullName evidence="3 12">Arginase</fullName>
        <ecNumber evidence="2 12">3.5.3.1</ecNumber>
    </recommendedName>
</protein>
<evidence type="ECO:0000256" key="5">
    <source>
        <dbReference type="ARBA" id="ARBA00022503"/>
    </source>
</evidence>
<keyword evidence="5 12" id="KW-0056">Arginine metabolism</keyword>
<organism evidence="13 14">
    <name type="scientific">Branchiostoma belcheri</name>
    <name type="common">Amphioxus</name>
    <dbReference type="NCBI Taxonomy" id="7741"/>
    <lineage>
        <taxon>Eukaryota</taxon>
        <taxon>Metazoa</taxon>
        <taxon>Chordata</taxon>
        <taxon>Cephalochordata</taxon>
        <taxon>Leptocardii</taxon>
        <taxon>Amphioxiformes</taxon>
        <taxon>Branchiostomatidae</taxon>
        <taxon>Branchiostoma</taxon>
    </lineage>
</organism>
<evidence type="ECO:0000313" key="14">
    <source>
        <dbReference type="RefSeq" id="XP_019642482.1"/>
    </source>
</evidence>
<dbReference type="RefSeq" id="XP_019642482.1">
    <property type="nucleotide sequence ID" value="XM_019786923.1"/>
</dbReference>
<feature type="binding site" evidence="10">
    <location>
        <position position="155"/>
    </location>
    <ligand>
        <name>Mn(2+)</name>
        <dbReference type="ChEBI" id="CHEBI:29035"/>
        <label>1</label>
    </ligand>
</feature>
<dbReference type="EC" id="3.5.3.1" evidence="2 12"/>
<evidence type="ECO:0000256" key="7">
    <source>
        <dbReference type="ARBA" id="ARBA00022801"/>
    </source>
</evidence>
<keyword evidence="4 12" id="KW-0835">Urea cycle</keyword>
<evidence type="ECO:0000256" key="8">
    <source>
        <dbReference type="ARBA" id="ARBA00023211"/>
    </source>
</evidence>
<dbReference type="GO" id="GO:0005634">
    <property type="term" value="C:nucleus"/>
    <property type="evidence" value="ECO:0007669"/>
    <property type="project" value="TreeGrafter"/>
</dbReference>
<dbReference type="GO" id="GO:0004053">
    <property type="term" value="F:arginase activity"/>
    <property type="evidence" value="ECO:0007669"/>
    <property type="project" value="UniProtKB-EC"/>
</dbReference>
<reference evidence="14" key="1">
    <citation type="submission" date="2025-08" db="UniProtKB">
        <authorList>
            <consortium name="RefSeq"/>
        </authorList>
    </citation>
    <scope>IDENTIFICATION</scope>
    <source>
        <tissue evidence="14">Gonad</tissue>
    </source>
</reference>
<sequence>MACRRTLQSCRSGLTLLRKFDRQQQLRHSRSYGRDVAIIGAPFKKGQRLAGVEQGPRVMREAGLIEKLRDLGHNVEDRGDLKFEVFKDDPKNYVLNPKAVGSAAKKVSKAVEQAVRDNKLTVTLGGDHSISIGTIHGHAQAEPNLCLLWIDAHADINTPLTTLSGNIHGTPLSFLVNQLKDAIPWAALTPFDWLQPCLNITDIAFVGLRDLDPGERYILQKFNITSFSIHEVDRYGIHEVIARSLDAVNPKGDRPIHMSFDIDSVDPAVTGATGTPVPGGLTFREGMFIAEHVYRTGLLSALDLVEVNPEVGSRQDKANTVMTAVEVLTACLGKKREGNLQPGYELPMP</sequence>
<comment type="cofactor">
    <cofactor evidence="10 12">
        <name>Mn(2+)</name>
        <dbReference type="ChEBI" id="CHEBI:29035"/>
    </cofactor>
    <text evidence="10 12">Binds 2 manganese ions per subunit.</text>
</comment>
<keyword evidence="7 12" id="KW-0378">Hydrolase</keyword>
<name>A0A6P5AGV3_BRABE</name>
<dbReference type="Gene3D" id="3.40.800.10">
    <property type="entry name" value="Ureohydrolase domain"/>
    <property type="match status" value="1"/>
</dbReference>
<keyword evidence="13" id="KW-1185">Reference proteome</keyword>
<evidence type="ECO:0000256" key="2">
    <source>
        <dbReference type="ARBA" id="ARBA00012168"/>
    </source>
</evidence>
<dbReference type="GeneID" id="109483801"/>
<evidence type="ECO:0000256" key="3">
    <source>
        <dbReference type="ARBA" id="ARBA00018123"/>
    </source>
</evidence>
<comment type="pathway">
    <text evidence="1 12">Nitrogen metabolism; urea cycle; L-ornithine and urea from L-arginine: step 1/1.</text>
</comment>
<dbReference type="Proteomes" id="UP000515135">
    <property type="component" value="Unplaced"/>
</dbReference>
<evidence type="ECO:0000256" key="4">
    <source>
        <dbReference type="ARBA" id="ARBA00022436"/>
    </source>
</evidence>
<evidence type="ECO:0000256" key="12">
    <source>
        <dbReference type="RuleBase" id="RU361159"/>
    </source>
</evidence>
<feature type="binding site" evidence="10">
    <location>
        <position position="261"/>
    </location>
    <ligand>
        <name>Mn(2+)</name>
        <dbReference type="ChEBI" id="CHEBI:29035"/>
        <label>1</label>
    </ligand>
</feature>
<dbReference type="FunFam" id="3.40.800.10:FF:000005">
    <property type="entry name" value="Arginase"/>
    <property type="match status" value="1"/>
</dbReference>
<keyword evidence="8 10" id="KW-0464">Manganese</keyword>
<comment type="catalytic activity">
    <reaction evidence="9 12">
        <text>L-arginine + H2O = urea + L-ornithine</text>
        <dbReference type="Rhea" id="RHEA:20569"/>
        <dbReference type="ChEBI" id="CHEBI:15377"/>
        <dbReference type="ChEBI" id="CHEBI:16199"/>
        <dbReference type="ChEBI" id="CHEBI:32682"/>
        <dbReference type="ChEBI" id="CHEBI:46911"/>
        <dbReference type="EC" id="3.5.3.1"/>
    </reaction>
</comment>
<dbReference type="InterPro" id="IPR006035">
    <property type="entry name" value="Ureohydrolase"/>
</dbReference>
<dbReference type="InterPro" id="IPR014033">
    <property type="entry name" value="Arginase"/>
</dbReference>
<evidence type="ECO:0000256" key="11">
    <source>
        <dbReference type="PROSITE-ProRule" id="PRU00742"/>
    </source>
</evidence>
<evidence type="ECO:0000256" key="9">
    <source>
        <dbReference type="ARBA" id="ARBA00047391"/>
    </source>
</evidence>
<accession>A0A6P5AGV3</accession>
<dbReference type="CDD" id="cd09989">
    <property type="entry name" value="Arginase"/>
    <property type="match status" value="1"/>
</dbReference>
<dbReference type="Pfam" id="PF00491">
    <property type="entry name" value="Arginase"/>
    <property type="match status" value="1"/>
</dbReference>
<evidence type="ECO:0000256" key="6">
    <source>
        <dbReference type="ARBA" id="ARBA00022723"/>
    </source>
</evidence>
<dbReference type="PANTHER" id="PTHR43782:SF3">
    <property type="entry name" value="ARGINASE"/>
    <property type="match status" value="1"/>
</dbReference>
<dbReference type="GO" id="GO:0030145">
    <property type="term" value="F:manganese ion binding"/>
    <property type="evidence" value="ECO:0007669"/>
    <property type="project" value="TreeGrafter"/>
</dbReference>
<comment type="similarity">
    <text evidence="11 12">Belongs to the arginase family.</text>
</comment>
<evidence type="ECO:0000256" key="1">
    <source>
        <dbReference type="ARBA" id="ARBA00005098"/>
    </source>
</evidence>
<dbReference type="InterPro" id="IPR023696">
    <property type="entry name" value="Ureohydrolase_dom_sf"/>
</dbReference>
<dbReference type="PANTHER" id="PTHR43782">
    <property type="entry name" value="ARGINASE"/>
    <property type="match status" value="1"/>
</dbReference>
<keyword evidence="6 10" id="KW-0479">Metal-binding</keyword>
<dbReference type="SUPFAM" id="SSF52768">
    <property type="entry name" value="Arginase/deacetylase"/>
    <property type="match status" value="1"/>
</dbReference>
<feature type="binding site" evidence="10">
    <location>
        <position position="151"/>
    </location>
    <ligand>
        <name>Mn(2+)</name>
        <dbReference type="ChEBI" id="CHEBI:29035"/>
        <label>1</label>
    </ligand>
</feature>
<dbReference type="UniPathway" id="UPA00158">
    <property type="reaction ID" value="UER00270"/>
</dbReference>
<evidence type="ECO:0000313" key="13">
    <source>
        <dbReference type="Proteomes" id="UP000515135"/>
    </source>
</evidence>
<dbReference type="GO" id="GO:0010121">
    <property type="term" value="P:L-arginine catabolic process to proline via ornithine"/>
    <property type="evidence" value="ECO:0007669"/>
    <property type="project" value="UniProtKB-ARBA"/>
</dbReference>
<dbReference type="AlphaFoldDB" id="A0A6P5AGV3"/>
<dbReference type="PROSITE" id="PS51409">
    <property type="entry name" value="ARGINASE_2"/>
    <property type="match status" value="1"/>
</dbReference>
<evidence type="ECO:0000256" key="10">
    <source>
        <dbReference type="PIRSR" id="PIRSR036979-1"/>
    </source>
</evidence>
<dbReference type="GO" id="GO:0005829">
    <property type="term" value="C:cytosol"/>
    <property type="evidence" value="ECO:0007669"/>
    <property type="project" value="TreeGrafter"/>
</dbReference>
<feature type="binding site" evidence="10">
    <location>
        <position position="263"/>
    </location>
    <ligand>
        <name>Mn(2+)</name>
        <dbReference type="ChEBI" id="CHEBI:29035"/>
        <label>1</label>
    </ligand>
</feature>
<dbReference type="PIRSF" id="PIRSF036979">
    <property type="entry name" value="Arginase"/>
    <property type="match status" value="1"/>
</dbReference>
<dbReference type="PRINTS" id="PR00116">
    <property type="entry name" value="ARGINASE"/>
</dbReference>
<gene>
    <name evidence="14" type="primary">LOC109483801</name>
</gene>
<feature type="binding site" evidence="10">
    <location>
        <position position="128"/>
    </location>
    <ligand>
        <name>Mn(2+)</name>
        <dbReference type="ChEBI" id="CHEBI:29035"/>
        <label>1</label>
    </ligand>
</feature>
<feature type="binding site" evidence="10">
    <location>
        <position position="153"/>
    </location>
    <ligand>
        <name>Mn(2+)</name>
        <dbReference type="ChEBI" id="CHEBI:29035"/>
        <label>1</label>
    </ligand>
</feature>
<dbReference type="KEGG" id="bbel:109483801"/>